<comment type="caution">
    <text evidence="3">The sequence shown here is derived from an EMBL/GenBank/DDBJ whole genome shotgun (WGS) entry which is preliminary data.</text>
</comment>
<dbReference type="InterPro" id="IPR000878">
    <property type="entry name" value="4pyrrol_Mease"/>
</dbReference>
<evidence type="ECO:0000313" key="4">
    <source>
        <dbReference type="Proteomes" id="UP000077881"/>
    </source>
</evidence>
<dbReference type="Pfam" id="PF03819">
    <property type="entry name" value="MazG"/>
    <property type="match status" value="2"/>
</dbReference>
<dbReference type="GO" id="GO:0046061">
    <property type="term" value="P:dATP catabolic process"/>
    <property type="evidence" value="ECO:0007669"/>
    <property type="project" value="TreeGrafter"/>
</dbReference>
<dbReference type="PIRSF" id="PIRSF002845">
    <property type="entry name" value="Ttrprl_mtas_MazG"/>
    <property type="match status" value="1"/>
</dbReference>
<organism evidence="3 4">
    <name type="scientific">Lederbergia galactosidilytica</name>
    <dbReference type="NCBI Taxonomy" id="217031"/>
    <lineage>
        <taxon>Bacteria</taxon>
        <taxon>Bacillati</taxon>
        <taxon>Bacillota</taxon>
        <taxon>Bacilli</taxon>
        <taxon>Bacillales</taxon>
        <taxon>Bacillaceae</taxon>
        <taxon>Lederbergia</taxon>
    </lineage>
</organism>
<dbReference type="PANTHER" id="PTHR30522:SF0">
    <property type="entry name" value="NUCLEOSIDE TRIPHOSPHATE PYROPHOSPHOHYDROLASE"/>
    <property type="match status" value="1"/>
</dbReference>
<dbReference type="STRING" id="217031.ABB05_09745"/>
<dbReference type="Pfam" id="PF00590">
    <property type="entry name" value="TP_methylase"/>
    <property type="match status" value="1"/>
</dbReference>
<evidence type="ECO:0000313" key="3">
    <source>
        <dbReference type="EMBL" id="OAK72063.1"/>
    </source>
</evidence>
<dbReference type="InterPro" id="IPR035996">
    <property type="entry name" value="4pyrrol_Methylase_sf"/>
</dbReference>
<dbReference type="RefSeq" id="WP_057987699.1">
    <property type="nucleotide sequence ID" value="NZ_JAGGKH010000022.1"/>
</dbReference>
<name>A0A177ZWH6_9BACI</name>
<dbReference type="GO" id="GO:0046076">
    <property type="term" value="P:dTTP catabolic process"/>
    <property type="evidence" value="ECO:0007669"/>
    <property type="project" value="TreeGrafter"/>
</dbReference>
<dbReference type="Gene3D" id="1.10.287.1080">
    <property type="entry name" value="MazG-like"/>
    <property type="match status" value="2"/>
</dbReference>
<feature type="domain" description="NTP pyrophosphohydrolase MazG-like" evidence="2">
    <location>
        <begin position="255"/>
        <end position="328"/>
    </location>
</feature>
<accession>A0A177ZWH6</accession>
<dbReference type="FunFam" id="1.10.287.1080:FF:000001">
    <property type="entry name" value="Nucleoside triphosphate pyrophosphohydrolase"/>
    <property type="match status" value="1"/>
</dbReference>
<dbReference type="SUPFAM" id="SSF53790">
    <property type="entry name" value="Tetrapyrrole methylase"/>
    <property type="match status" value="1"/>
</dbReference>
<dbReference type="GO" id="GO:0046047">
    <property type="term" value="P:TTP catabolic process"/>
    <property type="evidence" value="ECO:0007669"/>
    <property type="project" value="TreeGrafter"/>
</dbReference>
<dbReference type="FunFam" id="1.10.287.1080:FF:000003">
    <property type="entry name" value="Nucleoside triphosphate pyrophosphohydrolase"/>
    <property type="match status" value="1"/>
</dbReference>
<dbReference type="EMBL" id="LDJR01000042">
    <property type="protein sequence ID" value="OAK72063.1"/>
    <property type="molecule type" value="Genomic_DNA"/>
</dbReference>
<evidence type="ECO:0000259" key="2">
    <source>
        <dbReference type="Pfam" id="PF03819"/>
    </source>
</evidence>
<dbReference type="CDD" id="cd11529">
    <property type="entry name" value="NTP-PPase_MazG_Cterm"/>
    <property type="match status" value="1"/>
</dbReference>
<proteinExistence type="predicted"/>
<dbReference type="NCBIfam" id="TIGR00444">
    <property type="entry name" value="mazG"/>
    <property type="match status" value="1"/>
</dbReference>
<dbReference type="PATRIC" id="fig|217031.6.peg.2070"/>
<dbReference type="FunFam" id="3.40.1010.10:FF:000008">
    <property type="entry name" value="Similar to nucleoside triphosphate pyrophosphohydrolase, MazG"/>
    <property type="match status" value="1"/>
</dbReference>
<dbReference type="GO" id="GO:0047429">
    <property type="term" value="F:nucleoside triphosphate diphosphatase activity"/>
    <property type="evidence" value="ECO:0007669"/>
    <property type="project" value="InterPro"/>
</dbReference>
<reference evidence="3 4" key="1">
    <citation type="submission" date="2015-05" db="EMBL/GenBank/DDBJ databases">
        <title>Comparison of genome.</title>
        <authorList>
            <person name="Zheng Z."/>
            <person name="Sun M."/>
        </authorList>
    </citation>
    <scope>NUCLEOTIDE SEQUENCE [LARGE SCALE GENOMIC DNA]</scope>
    <source>
        <strain evidence="3 4">G25-74</strain>
    </source>
</reference>
<dbReference type="GO" id="GO:0046081">
    <property type="term" value="P:dUTP catabolic process"/>
    <property type="evidence" value="ECO:0007669"/>
    <property type="project" value="TreeGrafter"/>
</dbReference>
<dbReference type="InterPro" id="IPR048011">
    <property type="entry name" value="NTP-PPase_MazG-like_C"/>
</dbReference>
<feature type="domain" description="NTP pyrophosphohydrolase MazG-like" evidence="2">
    <location>
        <begin position="393"/>
        <end position="450"/>
    </location>
</feature>
<dbReference type="Proteomes" id="UP000077881">
    <property type="component" value="Unassembled WGS sequence"/>
</dbReference>
<dbReference type="InterPro" id="IPR011551">
    <property type="entry name" value="NTP_PyrPHydrolase_MazG"/>
</dbReference>
<dbReference type="SUPFAM" id="SSF101386">
    <property type="entry name" value="all-alpha NTP pyrophosphatases"/>
    <property type="match status" value="2"/>
</dbReference>
<dbReference type="PANTHER" id="PTHR30522">
    <property type="entry name" value="NUCLEOSIDE TRIPHOSPHATE PYROPHOSPHOHYDROLASE"/>
    <property type="match status" value="1"/>
</dbReference>
<sequence length="485" mass="55688">MNGEITVIGLGPGGLEQLPLGIYKLLKQERLLFLRTKEHPVVAELIDEGLSFESFDDIYEKHDDFAKVYEEITQFLLNKAENESITYAVPGHPLVAERTVQLLLEWAPERDIMIRIQGGQSFLDPLFTSLKIDPIEGFQLLDGTSLQRDEIQIRQHVIIGQVYDAFVASEVKLTLMEKYPDDYEVFLVTAAGSKEEKVRKLPLYELDHDMTLDNLTSLYVPPIVEQAQAYKEFSTLRHIITDLRGPNGCPWDKEQTHLSLKKYLIEEAYELLAAIDQDDIENMIEELGDVLLQIMLHAQIGEDEGMFSIEDVLESISSKMVRRHPHVFGDVTVRNAEEVTANWNEIKAMEKNRDASILDQAEKGLPALIKAYEYQKRAGKVGFDWGEAQEAWEKVKEELQEFETEMAKEDKQEQIKELGDLLFAVVNVSRLLNIHPEEALASTNEKFSRRFTYIEKKVRESGKSFEAYTLKQLDQFWDEAKEKGL</sequence>
<dbReference type="NCBIfam" id="NF007113">
    <property type="entry name" value="PRK09562.1"/>
    <property type="match status" value="1"/>
</dbReference>
<feature type="domain" description="Tetrapyrrole methylase" evidence="1">
    <location>
        <begin position="5"/>
        <end position="207"/>
    </location>
</feature>
<evidence type="ECO:0008006" key="5">
    <source>
        <dbReference type="Google" id="ProtNLM"/>
    </source>
</evidence>
<protein>
    <recommendedName>
        <fullName evidence="5">Nucleoside triphosphate pyrophosphohydrolase</fullName>
    </recommendedName>
</protein>
<keyword evidence="4" id="KW-1185">Reference proteome</keyword>
<dbReference type="InterPro" id="IPR014777">
    <property type="entry name" value="4pyrrole_Mease_sub1"/>
</dbReference>
<evidence type="ECO:0000259" key="1">
    <source>
        <dbReference type="Pfam" id="PF00590"/>
    </source>
</evidence>
<dbReference type="CDD" id="cd11723">
    <property type="entry name" value="YabN_N_like"/>
    <property type="match status" value="1"/>
</dbReference>
<dbReference type="GO" id="GO:0008168">
    <property type="term" value="F:methyltransferase activity"/>
    <property type="evidence" value="ECO:0007669"/>
    <property type="project" value="InterPro"/>
</dbReference>
<dbReference type="GO" id="GO:0006203">
    <property type="term" value="P:dGTP catabolic process"/>
    <property type="evidence" value="ECO:0007669"/>
    <property type="project" value="TreeGrafter"/>
</dbReference>
<dbReference type="InterPro" id="IPR024180">
    <property type="entry name" value="Tetrapyrrole_Mease/MazG_pred"/>
</dbReference>
<dbReference type="Gene3D" id="3.40.1010.10">
    <property type="entry name" value="Cobalt-precorrin-4 Transmethylase, Domain 1"/>
    <property type="match status" value="1"/>
</dbReference>
<gene>
    <name evidence="3" type="ORF">ABB05_09745</name>
</gene>
<dbReference type="CDD" id="cd11528">
    <property type="entry name" value="NTP-PPase_MazG_Nterm"/>
    <property type="match status" value="1"/>
</dbReference>
<dbReference type="InterPro" id="IPR004518">
    <property type="entry name" value="MazG-like_dom"/>
</dbReference>
<dbReference type="OrthoDB" id="9808939at2"/>
<dbReference type="GO" id="GO:0046052">
    <property type="term" value="P:UTP catabolic process"/>
    <property type="evidence" value="ECO:0007669"/>
    <property type="project" value="TreeGrafter"/>
</dbReference>
<dbReference type="AlphaFoldDB" id="A0A177ZWH6"/>
<dbReference type="InterPro" id="IPR048015">
    <property type="entry name" value="NTP-PPase_MazG-like_N"/>
</dbReference>
<dbReference type="GO" id="GO:0006950">
    <property type="term" value="P:response to stress"/>
    <property type="evidence" value="ECO:0007669"/>
    <property type="project" value="UniProtKB-ARBA"/>
</dbReference>
<dbReference type="InterPro" id="IPR035013">
    <property type="entry name" value="YabN_N"/>
</dbReference>